<organism evidence="1 2">
    <name type="scientific">Mucuna pruriens</name>
    <name type="common">Velvet bean</name>
    <name type="synonym">Dolichos pruriens</name>
    <dbReference type="NCBI Taxonomy" id="157652"/>
    <lineage>
        <taxon>Eukaryota</taxon>
        <taxon>Viridiplantae</taxon>
        <taxon>Streptophyta</taxon>
        <taxon>Embryophyta</taxon>
        <taxon>Tracheophyta</taxon>
        <taxon>Spermatophyta</taxon>
        <taxon>Magnoliopsida</taxon>
        <taxon>eudicotyledons</taxon>
        <taxon>Gunneridae</taxon>
        <taxon>Pentapetalae</taxon>
        <taxon>rosids</taxon>
        <taxon>fabids</taxon>
        <taxon>Fabales</taxon>
        <taxon>Fabaceae</taxon>
        <taxon>Papilionoideae</taxon>
        <taxon>50 kb inversion clade</taxon>
        <taxon>NPAAA clade</taxon>
        <taxon>indigoferoid/millettioid clade</taxon>
        <taxon>Phaseoleae</taxon>
        <taxon>Mucuna</taxon>
    </lineage>
</organism>
<proteinExistence type="predicted"/>
<keyword evidence="2" id="KW-1185">Reference proteome</keyword>
<feature type="non-terminal residue" evidence="1">
    <location>
        <position position="1"/>
    </location>
</feature>
<accession>A0A371F2A6</accession>
<dbReference type="PANTHER" id="PTHR35046">
    <property type="entry name" value="ZINC KNUCKLE (CCHC-TYPE) FAMILY PROTEIN"/>
    <property type="match status" value="1"/>
</dbReference>
<protein>
    <recommendedName>
        <fullName evidence="3">Integrase catalytic domain-containing protein</fullName>
    </recommendedName>
</protein>
<evidence type="ECO:0000313" key="1">
    <source>
        <dbReference type="EMBL" id="RDX72422.1"/>
    </source>
</evidence>
<dbReference type="AlphaFoldDB" id="A0A371F2A6"/>
<dbReference type="GO" id="GO:0003676">
    <property type="term" value="F:nucleic acid binding"/>
    <property type="evidence" value="ECO:0007669"/>
    <property type="project" value="InterPro"/>
</dbReference>
<dbReference type="InterPro" id="IPR012337">
    <property type="entry name" value="RNaseH-like_sf"/>
</dbReference>
<evidence type="ECO:0000313" key="2">
    <source>
        <dbReference type="Proteomes" id="UP000257109"/>
    </source>
</evidence>
<dbReference type="InterPro" id="IPR036397">
    <property type="entry name" value="RNaseH_sf"/>
</dbReference>
<dbReference type="Proteomes" id="UP000257109">
    <property type="component" value="Unassembled WGS sequence"/>
</dbReference>
<name>A0A371F2A6_MUCPR</name>
<dbReference type="OrthoDB" id="1935586at2759"/>
<dbReference type="Gene3D" id="3.30.420.10">
    <property type="entry name" value="Ribonuclease H-like superfamily/Ribonuclease H"/>
    <property type="match status" value="1"/>
</dbReference>
<dbReference type="PANTHER" id="PTHR35046:SF9">
    <property type="entry name" value="RNA-DIRECTED DNA POLYMERASE"/>
    <property type="match status" value="1"/>
</dbReference>
<dbReference type="STRING" id="157652.A0A371F2A6"/>
<evidence type="ECO:0008006" key="3">
    <source>
        <dbReference type="Google" id="ProtNLM"/>
    </source>
</evidence>
<reference evidence="1" key="1">
    <citation type="submission" date="2018-05" db="EMBL/GenBank/DDBJ databases">
        <title>Draft genome of Mucuna pruriens seed.</title>
        <authorList>
            <person name="Nnadi N.E."/>
            <person name="Vos R."/>
            <person name="Hasami M.H."/>
            <person name="Devisetty U.K."/>
            <person name="Aguiy J.C."/>
        </authorList>
    </citation>
    <scope>NUCLEOTIDE SEQUENCE [LARGE SCALE GENOMIC DNA]</scope>
    <source>
        <strain evidence="1">JCA_2017</strain>
    </source>
</reference>
<comment type="caution">
    <text evidence="1">The sequence shown here is derived from an EMBL/GenBank/DDBJ whole genome shotgun (WGS) entry which is preliminary data.</text>
</comment>
<gene>
    <name evidence="1" type="ORF">CR513_48098</name>
</gene>
<dbReference type="EMBL" id="QJKJ01010914">
    <property type="protein sequence ID" value="RDX72422.1"/>
    <property type="molecule type" value="Genomic_DNA"/>
</dbReference>
<sequence length="105" mass="12270">MLYQKNVHHICKRCFVCTIPKSKVSSHRLYTPLHVPTSLWSRLHLCGSREVPKMAHFIPCHKVDDTSHVANLFFREVVRLHGLPKTIVLDRDSKFLSHFLEDPLE</sequence>
<dbReference type="SUPFAM" id="SSF53098">
    <property type="entry name" value="Ribonuclease H-like"/>
    <property type="match status" value="1"/>
</dbReference>